<comment type="caution">
    <text evidence="2">The sequence shown here is derived from an EMBL/GenBank/DDBJ whole genome shotgun (WGS) entry which is preliminary data.</text>
</comment>
<accession>A0AAV4WL96</accession>
<reference evidence="2 3" key="1">
    <citation type="submission" date="2021-06" db="EMBL/GenBank/DDBJ databases">
        <title>Caerostris darwini draft genome.</title>
        <authorList>
            <person name="Kono N."/>
            <person name="Arakawa K."/>
        </authorList>
    </citation>
    <scope>NUCLEOTIDE SEQUENCE [LARGE SCALE GENOMIC DNA]</scope>
</reference>
<keyword evidence="3" id="KW-1185">Reference proteome</keyword>
<feature type="compositionally biased region" description="Basic and acidic residues" evidence="1">
    <location>
        <begin position="61"/>
        <end position="71"/>
    </location>
</feature>
<protein>
    <submittedName>
        <fullName evidence="2">Uncharacterized protein</fullName>
    </submittedName>
</protein>
<evidence type="ECO:0000256" key="1">
    <source>
        <dbReference type="SAM" id="MobiDB-lite"/>
    </source>
</evidence>
<name>A0AAV4WL96_9ARAC</name>
<sequence length="93" mass="10420">MKTFPVINFFFQLGCLSDDLTINIPSTNHCPPRLPRSLFQVAVNYPYSNSAMKGINGGDSSTKKQREESSHKSGRAIMMGSTSVVFPPRRWHC</sequence>
<dbReference type="Proteomes" id="UP001054837">
    <property type="component" value="Unassembled WGS sequence"/>
</dbReference>
<evidence type="ECO:0000313" key="3">
    <source>
        <dbReference type="Proteomes" id="UP001054837"/>
    </source>
</evidence>
<gene>
    <name evidence="2" type="ORF">CDAR_173191</name>
</gene>
<organism evidence="2 3">
    <name type="scientific">Caerostris darwini</name>
    <dbReference type="NCBI Taxonomy" id="1538125"/>
    <lineage>
        <taxon>Eukaryota</taxon>
        <taxon>Metazoa</taxon>
        <taxon>Ecdysozoa</taxon>
        <taxon>Arthropoda</taxon>
        <taxon>Chelicerata</taxon>
        <taxon>Arachnida</taxon>
        <taxon>Araneae</taxon>
        <taxon>Araneomorphae</taxon>
        <taxon>Entelegynae</taxon>
        <taxon>Araneoidea</taxon>
        <taxon>Araneidae</taxon>
        <taxon>Caerostris</taxon>
    </lineage>
</organism>
<proteinExistence type="predicted"/>
<dbReference type="AlphaFoldDB" id="A0AAV4WL96"/>
<dbReference type="EMBL" id="BPLQ01014694">
    <property type="protein sequence ID" value="GIY82185.1"/>
    <property type="molecule type" value="Genomic_DNA"/>
</dbReference>
<feature type="region of interest" description="Disordered" evidence="1">
    <location>
        <begin position="51"/>
        <end position="74"/>
    </location>
</feature>
<evidence type="ECO:0000313" key="2">
    <source>
        <dbReference type="EMBL" id="GIY82185.1"/>
    </source>
</evidence>